<keyword evidence="4" id="KW-0433">Leucine-rich repeat</keyword>
<dbReference type="SUPFAM" id="SSF52058">
    <property type="entry name" value="L domain-like"/>
    <property type="match status" value="2"/>
</dbReference>
<sequence length="500" mass="55212">MDRVMRVGSLVSFLLCIASFTVSLCKGDLYVPCKEHERQALLLFKKDLDDPSNMLSSWGGASDCCNWISLEGEIPNSLGNLCKLTAIDLSSNNFLGRVSAIFKSHLSNQLESFKNLRYLYLSNNSISGLVPVSLGNLSLLEELAIDNNSFEGVISEVHFTNLTRLINFFANENSLTLKTSPDWLPPFQLSILTLSSLHLDPSKLPAWLKSQKHLSTLNMSNTGISGTIPIWFWNIYSNGAYFVDLSRNQLSGEVPNIVSANWPKQQRFDPQVSGILIDLRSNQFNGSLPLVSSAVSTLDLSNSSFSGTLSHLLCDRSDVPKNLLVLHLGNNLLTGEIPDCRLHWPNLIVVNLEDNNLMGKIPSSIRDLLSLRSLHLRNNKLSGELPVSLQNCEQLLLLDLGGNKVAGSFPIWFGQSLVVLSLRSNQFHGAIPYKLCSLTNLQILDLAHNNISGTIPRCFQNLSSMANTFSSEGLTSIQFLDASFSVLVFLGSPTQRLQFL</sequence>
<dbReference type="Pfam" id="PF00560">
    <property type="entry name" value="LRR_1"/>
    <property type="match status" value="4"/>
</dbReference>
<dbReference type="EMBL" id="RDQH01000337">
    <property type="protein sequence ID" value="RXH82866.1"/>
    <property type="molecule type" value="Genomic_DNA"/>
</dbReference>
<dbReference type="Pfam" id="PF13855">
    <property type="entry name" value="LRR_8"/>
    <property type="match status" value="1"/>
</dbReference>
<evidence type="ECO:0000259" key="13">
    <source>
        <dbReference type="Pfam" id="PF08263"/>
    </source>
</evidence>
<feature type="domain" description="Leucine-rich repeat-containing N-terminal plant-type" evidence="13">
    <location>
        <begin position="36"/>
        <end position="67"/>
    </location>
</feature>
<protein>
    <recommendedName>
        <fullName evidence="13">Leucine-rich repeat-containing N-terminal plant-type domain-containing protein</fullName>
    </recommendedName>
</protein>
<reference evidence="14 15" key="1">
    <citation type="submission" date="2018-10" db="EMBL/GenBank/DDBJ databases">
        <title>A high-quality apple genome assembly.</title>
        <authorList>
            <person name="Hu J."/>
        </authorList>
    </citation>
    <scope>NUCLEOTIDE SEQUENCE [LARGE SCALE GENOMIC DNA]</scope>
    <source>
        <strain evidence="15">cv. HFTH1</strain>
        <tissue evidence="14">Young leaf</tissue>
    </source>
</reference>
<evidence type="ECO:0000256" key="11">
    <source>
        <dbReference type="ARBA" id="ARBA00023180"/>
    </source>
</evidence>
<name>A0A498IHL1_MALDO</name>
<dbReference type="Proteomes" id="UP000290289">
    <property type="component" value="Chromosome 11"/>
</dbReference>
<evidence type="ECO:0000256" key="7">
    <source>
        <dbReference type="ARBA" id="ARBA00022737"/>
    </source>
</evidence>
<evidence type="ECO:0000256" key="6">
    <source>
        <dbReference type="ARBA" id="ARBA00022729"/>
    </source>
</evidence>
<evidence type="ECO:0000256" key="10">
    <source>
        <dbReference type="ARBA" id="ARBA00023170"/>
    </source>
</evidence>
<evidence type="ECO:0000256" key="5">
    <source>
        <dbReference type="ARBA" id="ARBA00022692"/>
    </source>
</evidence>
<evidence type="ECO:0000256" key="8">
    <source>
        <dbReference type="ARBA" id="ARBA00022989"/>
    </source>
</evidence>
<evidence type="ECO:0000256" key="12">
    <source>
        <dbReference type="SAM" id="SignalP"/>
    </source>
</evidence>
<evidence type="ECO:0000256" key="4">
    <source>
        <dbReference type="ARBA" id="ARBA00022614"/>
    </source>
</evidence>
<dbReference type="PANTHER" id="PTHR48063">
    <property type="entry name" value="LRR RECEPTOR-LIKE KINASE"/>
    <property type="match status" value="1"/>
</dbReference>
<dbReference type="PROSITE" id="PS51450">
    <property type="entry name" value="LRR"/>
    <property type="match status" value="1"/>
</dbReference>
<dbReference type="Gene3D" id="3.80.10.10">
    <property type="entry name" value="Ribonuclease Inhibitor"/>
    <property type="match status" value="3"/>
</dbReference>
<keyword evidence="15" id="KW-1185">Reference proteome</keyword>
<keyword evidence="7" id="KW-0677">Repeat</keyword>
<dbReference type="Pfam" id="PF08263">
    <property type="entry name" value="LRRNT_2"/>
    <property type="match status" value="1"/>
</dbReference>
<feature type="chain" id="PRO_5019832734" description="Leucine-rich repeat-containing N-terminal plant-type domain-containing protein" evidence="12">
    <location>
        <begin position="28"/>
        <end position="500"/>
    </location>
</feature>
<evidence type="ECO:0000313" key="14">
    <source>
        <dbReference type="EMBL" id="RXH82866.1"/>
    </source>
</evidence>
<dbReference type="GO" id="GO:0005886">
    <property type="term" value="C:plasma membrane"/>
    <property type="evidence" value="ECO:0007669"/>
    <property type="project" value="UniProtKB-SubCell"/>
</dbReference>
<keyword evidence="6 12" id="KW-0732">Signal</keyword>
<dbReference type="SMART" id="SM00369">
    <property type="entry name" value="LRR_TYP"/>
    <property type="match status" value="3"/>
</dbReference>
<dbReference type="InterPro" id="IPR013210">
    <property type="entry name" value="LRR_N_plant-typ"/>
</dbReference>
<keyword evidence="10" id="KW-0675">Receptor</keyword>
<keyword evidence="3" id="KW-1003">Cell membrane</keyword>
<evidence type="ECO:0000256" key="3">
    <source>
        <dbReference type="ARBA" id="ARBA00022475"/>
    </source>
</evidence>
<dbReference type="InterPro" id="IPR003591">
    <property type="entry name" value="Leu-rich_rpt_typical-subtyp"/>
</dbReference>
<keyword evidence="5" id="KW-0812">Transmembrane</keyword>
<dbReference type="InterPro" id="IPR001611">
    <property type="entry name" value="Leu-rich_rpt"/>
</dbReference>
<gene>
    <name evidence="14" type="ORF">DVH24_003364</name>
</gene>
<proteinExistence type="inferred from homology"/>
<keyword evidence="11" id="KW-0325">Glycoprotein</keyword>
<dbReference type="SMART" id="SM00365">
    <property type="entry name" value="LRR_SD22"/>
    <property type="match status" value="2"/>
</dbReference>
<dbReference type="InterPro" id="IPR046956">
    <property type="entry name" value="RLP23-like"/>
</dbReference>
<evidence type="ECO:0000256" key="1">
    <source>
        <dbReference type="ARBA" id="ARBA00004251"/>
    </source>
</evidence>
<evidence type="ECO:0000313" key="15">
    <source>
        <dbReference type="Proteomes" id="UP000290289"/>
    </source>
</evidence>
<comment type="caution">
    <text evidence="14">The sequence shown here is derived from an EMBL/GenBank/DDBJ whole genome shotgun (WGS) entry which is preliminary data.</text>
</comment>
<comment type="similarity">
    <text evidence="2">Belongs to the RLP family.</text>
</comment>
<dbReference type="AlphaFoldDB" id="A0A498IHL1"/>
<feature type="signal peptide" evidence="12">
    <location>
        <begin position="1"/>
        <end position="27"/>
    </location>
</feature>
<comment type="subcellular location">
    <subcellularLocation>
        <location evidence="1">Cell membrane</location>
        <topology evidence="1">Single-pass type I membrane protein</topology>
    </subcellularLocation>
</comment>
<dbReference type="FunFam" id="3.80.10.10:FF:000041">
    <property type="entry name" value="LRR receptor-like serine/threonine-protein kinase ERECTA"/>
    <property type="match status" value="1"/>
</dbReference>
<keyword evidence="9" id="KW-0472">Membrane</keyword>
<dbReference type="InterPro" id="IPR032675">
    <property type="entry name" value="LRR_dom_sf"/>
</dbReference>
<dbReference type="PANTHER" id="PTHR48063:SF98">
    <property type="entry name" value="LRR RECEPTOR-LIKE SERINE_THREONINE-PROTEIN KINASE FLS2"/>
    <property type="match status" value="1"/>
</dbReference>
<keyword evidence="8" id="KW-1133">Transmembrane helix</keyword>
<evidence type="ECO:0000256" key="2">
    <source>
        <dbReference type="ARBA" id="ARBA00009592"/>
    </source>
</evidence>
<accession>A0A498IHL1</accession>
<dbReference type="STRING" id="3750.A0A498IHL1"/>
<evidence type="ECO:0000256" key="9">
    <source>
        <dbReference type="ARBA" id="ARBA00023136"/>
    </source>
</evidence>
<organism evidence="14 15">
    <name type="scientific">Malus domestica</name>
    <name type="common">Apple</name>
    <name type="synonym">Pyrus malus</name>
    <dbReference type="NCBI Taxonomy" id="3750"/>
    <lineage>
        <taxon>Eukaryota</taxon>
        <taxon>Viridiplantae</taxon>
        <taxon>Streptophyta</taxon>
        <taxon>Embryophyta</taxon>
        <taxon>Tracheophyta</taxon>
        <taxon>Spermatophyta</taxon>
        <taxon>Magnoliopsida</taxon>
        <taxon>eudicotyledons</taxon>
        <taxon>Gunneridae</taxon>
        <taxon>Pentapetalae</taxon>
        <taxon>rosids</taxon>
        <taxon>fabids</taxon>
        <taxon>Rosales</taxon>
        <taxon>Rosaceae</taxon>
        <taxon>Amygdaloideae</taxon>
        <taxon>Maleae</taxon>
        <taxon>Malus</taxon>
    </lineage>
</organism>